<keyword evidence="4" id="KW-0963">Cytoplasm</keyword>
<comment type="similarity">
    <text evidence="2">Belongs to the class-I aminoacyl-tRNA synthetase family. Glutamate--tRNA ligase type 2 subfamily.</text>
</comment>
<dbReference type="SUPFAM" id="SSF47616">
    <property type="entry name" value="GST C-terminal domain-like"/>
    <property type="match status" value="1"/>
</dbReference>
<comment type="catalytic activity">
    <reaction evidence="12">
        <text>tRNA(Glu) + L-glutamate + ATP = L-glutamyl-tRNA(Glu) + AMP + diphosphate</text>
        <dbReference type="Rhea" id="RHEA:23540"/>
        <dbReference type="Rhea" id="RHEA-COMP:9663"/>
        <dbReference type="Rhea" id="RHEA-COMP:9680"/>
        <dbReference type="ChEBI" id="CHEBI:29985"/>
        <dbReference type="ChEBI" id="CHEBI:30616"/>
        <dbReference type="ChEBI" id="CHEBI:33019"/>
        <dbReference type="ChEBI" id="CHEBI:78442"/>
        <dbReference type="ChEBI" id="CHEBI:78520"/>
        <dbReference type="ChEBI" id="CHEBI:456215"/>
        <dbReference type="EC" id="6.1.1.17"/>
    </reaction>
</comment>
<dbReference type="CDD" id="cd10289">
    <property type="entry name" value="GST_C_AaRS_like"/>
    <property type="match status" value="1"/>
</dbReference>
<dbReference type="SUPFAM" id="SSF50715">
    <property type="entry name" value="Ribosomal protein L25-like"/>
    <property type="match status" value="1"/>
</dbReference>
<dbReference type="InterPro" id="IPR049437">
    <property type="entry name" value="tRNA-synt_1c_C2"/>
</dbReference>
<reference evidence="18 19" key="1">
    <citation type="submission" date="2024-10" db="EMBL/GenBank/DDBJ databases">
        <title>Updated reference genomes for cyclostephanoid diatoms.</title>
        <authorList>
            <person name="Roberts W.R."/>
            <person name="Alverson A.J."/>
        </authorList>
    </citation>
    <scope>NUCLEOTIDE SEQUENCE [LARGE SCALE GENOMIC DNA]</scope>
    <source>
        <strain evidence="18 19">AJA232-27</strain>
    </source>
</reference>
<keyword evidence="8 13" id="KW-0067">ATP-binding</keyword>
<keyword evidence="19" id="KW-1185">Reference proteome</keyword>
<protein>
    <recommendedName>
        <fullName evidence="3">glutamate--tRNA ligase</fullName>
        <ecNumber evidence="3">6.1.1.17</ecNumber>
    </recommendedName>
    <alternativeName>
        <fullName evidence="11">Glutamyl-tRNA synthetase</fullName>
    </alternativeName>
</protein>
<comment type="caution">
    <text evidence="18">The sequence shown here is derived from an EMBL/GenBank/DDBJ whole genome shotgun (WGS) entry which is preliminary data.</text>
</comment>
<feature type="region of interest" description="Disordered" evidence="14">
    <location>
        <begin position="78"/>
        <end position="120"/>
    </location>
</feature>
<dbReference type="FunFam" id="2.40.240.10:FF:000004">
    <property type="entry name" value="Glutamyl-tRNA synthetase, cytoplasmic"/>
    <property type="match status" value="1"/>
</dbReference>
<dbReference type="NCBIfam" id="TIGR00463">
    <property type="entry name" value="gltX_arch"/>
    <property type="match status" value="1"/>
</dbReference>
<dbReference type="Pfam" id="PF00749">
    <property type="entry name" value="tRNA-synt_1c"/>
    <property type="match status" value="1"/>
</dbReference>
<evidence type="ECO:0000256" key="6">
    <source>
        <dbReference type="ARBA" id="ARBA00022598"/>
    </source>
</evidence>
<evidence type="ECO:0000256" key="4">
    <source>
        <dbReference type="ARBA" id="ARBA00022490"/>
    </source>
</evidence>
<keyword evidence="7 13" id="KW-0547">Nucleotide-binding</keyword>
<dbReference type="InterPro" id="IPR036282">
    <property type="entry name" value="Glutathione-S-Trfase_C_sf"/>
</dbReference>
<dbReference type="Pfam" id="PF20974">
    <property type="entry name" value="tRNA-synt_1c_C2"/>
    <property type="match status" value="1"/>
</dbReference>
<accession>A0ABD3MBV1</accession>
<dbReference type="EMBL" id="JALLBG020000244">
    <property type="protein sequence ID" value="KAL3757995.1"/>
    <property type="molecule type" value="Genomic_DNA"/>
</dbReference>
<dbReference type="Gene3D" id="1.20.1050.130">
    <property type="match status" value="1"/>
</dbReference>
<evidence type="ECO:0000256" key="10">
    <source>
        <dbReference type="ARBA" id="ARBA00023146"/>
    </source>
</evidence>
<dbReference type="Gene3D" id="1.10.1160.10">
    <property type="entry name" value="Glutamyl-trna Synthetase, Domain 2"/>
    <property type="match status" value="1"/>
</dbReference>
<dbReference type="InterPro" id="IPR000924">
    <property type="entry name" value="Glu/Gln-tRNA-synth"/>
</dbReference>
<evidence type="ECO:0000256" key="9">
    <source>
        <dbReference type="ARBA" id="ARBA00022917"/>
    </source>
</evidence>
<evidence type="ECO:0000259" key="15">
    <source>
        <dbReference type="Pfam" id="PF00749"/>
    </source>
</evidence>
<evidence type="ECO:0000256" key="3">
    <source>
        <dbReference type="ARBA" id="ARBA00012835"/>
    </source>
</evidence>
<feature type="domain" description="tRNA synthetases class I (E and Q) anti-codon binding" evidence="17">
    <location>
        <begin position="843"/>
        <end position="916"/>
    </location>
</feature>
<dbReference type="Proteomes" id="UP001530293">
    <property type="component" value="Unassembled WGS sequence"/>
</dbReference>
<keyword evidence="10 13" id="KW-0030">Aminoacyl-tRNA synthetase</keyword>
<feature type="region of interest" description="Disordered" evidence="14">
    <location>
        <begin position="148"/>
        <end position="181"/>
    </location>
</feature>
<dbReference type="FunFam" id="1.10.1160.10:FF:000001">
    <property type="entry name" value="Glutamine--tRNA ligase"/>
    <property type="match status" value="1"/>
</dbReference>
<dbReference type="InterPro" id="IPR001412">
    <property type="entry name" value="aa-tRNA-synth_I_CS"/>
</dbReference>
<dbReference type="InterPro" id="IPR004526">
    <property type="entry name" value="Glu-tRNA-synth_arc/euk"/>
</dbReference>
<keyword evidence="6 13" id="KW-0436">Ligase</keyword>
<feature type="non-terminal residue" evidence="18">
    <location>
        <position position="1"/>
    </location>
</feature>
<gene>
    <name evidence="18" type="ORF">ACHAWU_001387</name>
</gene>
<dbReference type="PRINTS" id="PR00987">
    <property type="entry name" value="TRNASYNTHGLU"/>
</dbReference>
<evidence type="ECO:0000259" key="17">
    <source>
        <dbReference type="Pfam" id="PF20974"/>
    </source>
</evidence>
<comment type="subcellular location">
    <subcellularLocation>
        <location evidence="1">Cytoplasm</location>
    </subcellularLocation>
</comment>
<dbReference type="InterPro" id="IPR014729">
    <property type="entry name" value="Rossmann-like_a/b/a_fold"/>
</dbReference>
<organism evidence="18 19">
    <name type="scientific">Discostella pseudostelligera</name>
    <dbReference type="NCBI Taxonomy" id="259834"/>
    <lineage>
        <taxon>Eukaryota</taxon>
        <taxon>Sar</taxon>
        <taxon>Stramenopiles</taxon>
        <taxon>Ochrophyta</taxon>
        <taxon>Bacillariophyta</taxon>
        <taxon>Coscinodiscophyceae</taxon>
        <taxon>Thalassiosirophycidae</taxon>
        <taxon>Stephanodiscales</taxon>
        <taxon>Stephanodiscaceae</taxon>
        <taxon>Discostella</taxon>
    </lineage>
</organism>
<dbReference type="GO" id="GO:0005737">
    <property type="term" value="C:cytoplasm"/>
    <property type="evidence" value="ECO:0007669"/>
    <property type="project" value="UniProtKB-SubCell"/>
</dbReference>
<dbReference type="FunFam" id="3.40.50.620:FF:000037">
    <property type="entry name" value="Glutamine--tRNA ligase cytoplasmic"/>
    <property type="match status" value="1"/>
</dbReference>
<name>A0ABD3MBV1_9STRA</name>
<evidence type="ECO:0000256" key="12">
    <source>
        <dbReference type="ARBA" id="ARBA00048351"/>
    </source>
</evidence>
<evidence type="ECO:0000259" key="16">
    <source>
        <dbReference type="Pfam" id="PF03950"/>
    </source>
</evidence>
<dbReference type="GO" id="GO:0005524">
    <property type="term" value="F:ATP binding"/>
    <property type="evidence" value="ECO:0007669"/>
    <property type="project" value="UniProtKB-KW"/>
</dbReference>
<dbReference type="EC" id="6.1.1.17" evidence="3"/>
<proteinExistence type="inferred from homology"/>
<dbReference type="InterPro" id="IPR020058">
    <property type="entry name" value="Glu/Gln-tRNA-synth_Ib_cat-dom"/>
</dbReference>
<dbReference type="GO" id="GO:0032991">
    <property type="term" value="C:protein-containing complex"/>
    <property type="evidence" value="ECO:0007669"/>
    <property type="project" value="UniProtKB-ARBA"/>
</dbReference>
<dbReference type="GO" id="GO:0006412">
    <property type="term" value="P:translation"/>
    <property type="evidence" value="ECO:0007669"/>
    <property type="project" value="UniProtKB-KW"/>
</dbReference>
<evidence type="ECO:0000313" key="18">
    <source>
        <dbReference type="EMBL" id="KAL3757995.1"/>
    </source>
</evidence>
<sequence>YLSARSACTMSSEGNAVASPAPIDLTELASRISSLGENIKLLKSSSEQPDADAISAAVAALLDAKRLYAHNNGGVGVDGKPWEEPLTKSQKKKLEKEKKAAAAAEAEAAPGTANEANASKKAAKKAEAKAKKTALKAAAASSAVAVTTATAPTQGPPTTTTTLRTTPTLPTSTRPAPIASTTSKLKPNQIAFNPNVSLMERPVVALTTAVLCNTIVDYELISDHARCGCALGLPSGTTNGEVRGDLAMARFIAKQALGSSNNNSNLSFLGGTSDEHVAIMDQWIDYASSLSKFGLARRALAIQRTLDPILVTSTYIVGYSLTLADIALFAMLGFPSSDVARMELASILPHGCPTLRWIDMISIHPAVMEASQLAIGVAKNEEIQLEYGSSLPPLVTGMSYLEGATPGRVTTRFPPEPSGYLHIGHAKAVLLGNYYARRYKGRLVVRFDDTNPSKEKDEYQASIVEDLGKIGVKPDIITFTSDYFRTIEQYALWMIENGLAYMDDTNQEQMQKERMERQNSKHRNQTPEDALKYFQLMCSGNEEGKAWCLRAKIDMTSDNGTLRDPVLYRQNTTPHHRSGTMYKAYPTYDLACPIVDAIEGVTHALRTTEYDDRNAQFMWIQKALGLRRVRIQTFARMNFMYTVMSKRKLTWFVDTGRVTGWDDPRFPTIRGVSRRGIDISALKRFMCSQGASRRVVNMEWSKFWAENKKEIDKRAKRFMAIDKMEHVVLTVTNAGDSVEYLSTDYLPKDPSFGKRLVRIGKTVMLEKVDTEGMEVGEKIVLTRWGRFHLKSSDHFLPYLNLASSQLVHICEPPSGVVELTKVEGGLEGVFIPDGDVKAAKRKLSWLADAPENIIPTTLFEFDNLISKEKLEEDDQFEDFINPDTQAETEVLGDVGMKTLKENDLIQLERRGFYRVDRPYINETKPLILFMIPDGKKKAMSGLDGKLAHR</sequence>
<feature type="compositionally biased region" description="Basic and acidic residues" evidence="14">
    <location>
        <begin position="80"/>
        <end position="100"/>
    </location>
</feature>
<evidence type="ECO:0000256" key="5">
    <source>
        <dbReference type="ARBA" id="ARBA00022553"/>
    </source>
</evidence>
<dbReference type="InterPro" id="IPR020059">
    <property type="entry name" value="Glu/Gln-tRNA-synth_Ib_codon-bd"/>
</dbReference>
<dbReference type="AlphaFoldDB" id="A0ABD3MBV1"/>
<dbReference type="PANTHER" id="PTHR43097:SF5">
    <property type="entry name" value="GLUTAMATE--TRNA LIGASE"/>
    <property type="match status" value="1"/>
</dbReference>
<dbReference type="Gene3D" id="3.40.50.620">
    <property type="entry name" value="HUPs"/>
    <property type="match status" value="1"/>
</dbReference>
<evidence type="ECO:0000256" key="1">
    <source>
        <dbReference type="ARBA" id="ARBA00004496"/>
    </source>
</evidence>
<dbReference type="Pfam" id="PF03950">
    <property type="entry name" value="tRNA-synt_1c_C"/>
    <property type="match status" value="1"/>
</dbReference>
<evidence type="ECO:0000256" key="11">
    <source>
        <dbReference type="ARBA" id="ARBA00030865"/>
    </source>
</evidence>
<dbReference type="FunFam" id="3.90.800.10:FF:000001">
    <property type="entry name" value="Glutamine--tRNA ligase"/>
    <property type="match status" value="1"/>
</dbReference>
<dbReference type="InterPro" id="IPR050132">
    <property type="entry name" value="Gln/Glu-tRNA_Ligase"/>
</dbReference>
<dbReference type="PANTHER" id="PTHR43097">
    <property type="entry name" value="GLUTAMINE-TRNA LIGASE"/>
    <property type="match status" value="1"/>
</dbReference>
<dbReference type="InterPro" id="IPR011035">
    <property type="entry name" value="Ribosomal_bL25/Gln-tRNA_synth"/>
</dbReference>
<dbReference type="InterPro" id="IPR020061">
    <property type="entry name" value="Glu_tRNA_lig_a-bdl"/>
</dbReference>
<dbReference type="InterPro" id="IPR020056">
    <property type="entry name" value="Rbsml_bL25/Gln-tRNA_synth_N"/>
</dbReference>
<evidence type="ECO:0000256" key="13">
    <source>
        <dbReference type="RuleBase" id="RU363037"/>
    </source>
</evidence>
<feature type="domain" description="Glutamyl/glutaminyl-tRNA synthetase class Ib anti-codon binding" evidence="16">
    <location>
        <begin position="715"/>
        <end position="790"/>
    </location>
</feature>
<keyword evidence="9 13" id="KW-0648">Protein biosynthesis</keyword>
<dbReference type="Gene3D" id="3.90.800.10">
    <property type="entry name" value="Glutamyl-tRNA Synthetase, Domain 3"/>
    <property type="match status" value="1"/>
</dbReference>
<feature type="compositionally biased region" description="Low complexity" evidence="14">
    <location>
        <begin position="101"/>
        <end position="120"/>
    </location>
</feature>
<evidence type="ECO:0000256" key="7">
    <source>
        <dbReference type="ARBA" id="ARBA00022741"/>
    </source>
</evidence>
<evidence type="ECO:0000256" key="2">
    <source>
        <dbReference type="ARBA" id="ARBA00008927"/>
    </source>
</evidence>
<evidence type="ECO:0000313" key="19">
    <source>
        <dbReference type="Proteomes" id="UP001530293"/>
    </source>
</evidence>
<feature type="compositionally biased region" description="Low complexity" evidence="14">
    <location>
        <begin position="148"/>
        <end position="177"/>
    </location>
</feature>
<evidence type="ECO:0000256" key="14">
    <source>
        <dbReference type="SAM" id="MobiDB-lite"/>
    </source>
</evidence>
<dbReference type="PROSITE" id="PS00178">
    <property type="entry name" value="AA_TRNA_LIGASE_I"/>
    <property type="match status" value="1"/>
</dbReference>
<dbReference type="GO" id="GO:0004818">
    <property type="term" value="F:glutamate-tRNA ligase activity"/>
    <property type="evidence" value="ECO:0007669"/>
    <property type="project" value="UniProtKB-EC"/>
</dbReference>
<keyword evidence="5" id="KW-0597">Phosphoprotein</keyword>
<dbReference type="Gene3D" id="2.40.240.10">
    <property type="entry name" value="Ribosomal Protein L25, Chain P"/>
    <property type="match status" value="1"/>
</dbReference>
<feature type="domain" description="Glutamyl/glutaminyl-tRNA synthetase class Ib catalytic" evidence="15">
    <location>
        <begin position="409"/>
        <end position="712"/>
    </location>
</feature>
<evidence type="ECO:0000256" key="8">
    <source>
        <dbReference type="ARBA" id="ARBA00022840"/>
    </source>
</evidence>
<dbReference type="SUPFAM" id="SSF52374">
    <property type="entry name" value="Nucleotidylyl transferase"/>
    <property type="match status" value="1"/>
</dbReference>